<feature type="region of interest" description="Disordered" evidence="1">
    <location>
        <begin position="1"/>
        <end position="68"/>
    </location>
</feature>
<keyword evidence="3" id="KW-1185">Reference proteome</keyword>
<dbReference type="EMBL" id="KI964606">
    <property type="protein sequence ID" value="EUC33629.1"/>
    <property type="molecule type" value="Genomic_DNA"/>
</dbReference>
<dbReference type="GeneID" id="19153980"/>
<evidence type="ECO:0000313" key="3">
    <source>
        <dbReference type="Proteomes" id="UP000053841"/>
    </source>
</evidence>
<gene>
    <name evidence="2" type="ORF">COCCADRAFT_95597</name>
</gene>
<evidence type="ECO:0000256" key="1">
    <source>
        <dbReference type="SAM" id="MobiDB-lite"/>
    </source>
</evidence>
<dbReference type="Proteomes" id="UP000053841">
    <property type="component" value="Unassembled WGS sequence"/>
</dbReference>
<dbReference type="KEGG" id="bze:COCCADRAFT_95597"/>
<sequence>MACANHSRASSIHPLWPHPPPLPSQGKRDKNARPTQPRPYQPRQPATVHQTVPAALTPPHGPLRTNHQPALNCKSLARLYPTRARAACMHSSLTILHTRPQTAPTLLLFAQMQTSFVAAGP</sequence>
<accession>W6YDL9</accession>
<dbReference type="RefSeq" id="XP_007712071.1">
    <property type="nucleotide sequence ID" value="XM_007713881.1"/>
</dbReference>
<name>W6YDL9_COCC2</name>
<protein>
    <submittedName>
        <fullName evidence="2">Uncharacterized protein</fullName>
    </submittedName>
</protein>
<proteinExistence type="predicted"/>
<dbReference type="HOGENOM" id="CLU_2037640_0_0_1"/>
<evidence type="ECO:0000313" key="2">
    <source>
        <dbReference type="EMBL" id="EUC33629.1"/>
    </source>
</evidence>
<dbReference type="AlphaFoldDB" id="W6YDL9"/>
<reference evidence="2 3" key="1">
    <citation type="journal article" date="2013" name="PLoS Genet.">
        <title>Comparative genome structure, secondary metabolite, and effector coding capacity across Cochliobolus pathogens.</title>
        <authorList>
            <person name="Condon B.J."/>
            <person name="Leng Y."/>
            <person name="Wu D."/>
            <person name="Bushley K.E."/>
            <person name="Ohm R.A."/>
            <person name="Otillar R."/>
            <person name="Martin J."/>
            <person name="Schackwitz W."/>
            <person name="Grimwood J."/>
            <person name="MohdZainudin N."/>
            <person name="Xue C."/>
            <person name="Wang R."/>
            <person name="Manning V.A."/>
            <person name="Dhillon B."/>
            <person name="Tu Z.J."/>
            <person name="Steffenson B.J."/>
            <person name="Salamov A."/>
            <person name="Sun H."/>
            <person name="Lowry S."/>
            <person name="LaButti K."/>
            <person name="Han J."/>
            <person name="Copeland A."/>
            <person name="Lindquist E."/>
            <person name="Barry K."/>
            <person name="Schmutz J."/>
            <person name="Baker S.E."/>
            <person name="Ciuffetti L.M."/>
            <person name="Grigoriev I.V."/>
            <person name="Zhong S."/>
            <person name="Turgeon B.G."/>
        </authorList>
    </citation>
    <scope>NUCLEOTIDE SEQUENCE [LARGE SCALE GENOMIC DNA]</scope>
    <source>
        <strain evidence="2 3">26-R-13</strain>
    </source>
</reference>
<organism evidence="2 3">
    <name type="scientific">Cochliobolus carbonum (strain 26-R-13)</name>
    <name type="common">Maize leaf spot fungus</name>
    <name type="synonym">Bipolaris zeicola</name>
    <dbReference type="NCBI Taxonomy" id="930089"/>
    <lineage>
        <taxon>Eukaryota</taxon>
        <taxon>Fungi</taxon>
        <taxon>Dikarya</taxon>
        <taxon>Ascomycota</taxon>
        <taxon>Pezizomycotina</taxon>
        <taxon>Dothideomycetes</taxon>
        <taxon>Pleosporomycetidae</taxon>
        <taxon>Pleosporales</taxon>
        <taxon>Pleosporineae</taxon>
        <taxon>Pleosporaceae</taxon>
        <taxon>Bipolaris</taxon>
    </lineage>
</organism>